<dbReference type="EMBL" id="MLIK01000019">
    <property type="protein sequence ID" value="OHU21667.1"/>
    <property type="molecule type" value="Genomic_DNA"/>
</dbReference>
<feature type="region of interest" description="Disordered" evidence="5">
    <location>
        <begin position="48"/>
        <end position="68"/>
    </location>
</feature>
<dbReference type="GO" id="GO:0046872">
    <property type="term" value="F:metal ion binding"/>
    <property type="evidence" value="ECO:0007669"/>
    <property type="project" value="UniProtKB-KW"/>
</dbReference>
<evidence type="ECO:0000256" key="3">
    <source>
        <dbReference type="ARBA" id="ARBA00022801"/>
    </source>
</evidence>
<evidence type="ECO:0000256" key="2">
    <source>
        <dbReference type="ARBA" id="ARBA00022723"/>
    </source>
</evidence>
<dbReference type="AlphaFoldDB" id="A0A1S1L7D7"/>
<dbReference type="Pfam" id="PF00884">
    <property type="entry name" value="Sulfatase"/>
    <property type="match status" value="1"/>
</dbReference>
<gene>
    <name evidence="7" type="ORF">BKG76_13825</name>
</gene>
<organism evidence="7 8">
    <name type="scientific">Mycobacteroides franklinii</name>
    <dbReference type="NCBI Taxonomy" id="948102"/>
    <lineage>
        <taxon>Bacteria</taxon>
        <taxon>Bacillati</taxon>
        <taxon>Actinomycetota</taxon>
        <taxon>Actinomycetes</taxon>
        <taxon>Mycobacteriales</taxon>
        <taxon>Mycobacteriaceae</taxon>
        <taxon>Mycobacteroides</taxon>
    </lineage>
</organism>
<dbReference type="InterPro" id="IPR024607">
    <property type="entry name" value="Sulfatase_CS"/>
</dbReference>
<evidence type="ECO:0000256" key="5">
    <source>
        <dbReference type="SAM" id="MobiDB-lite"/>
    </source>
</evidence>
<dbReference type="PROSITE" id="PS00523">
    <property type="entry name" value="SULFATASE_1"/>
    <property type="match status" value="1"/>
</dbReference>
<dbReference type="SUPFAM" id="SSF53649">
    <property type="entry name" value="Alkaline phosphatase-like"/>
    <property type="match status" value="1"/>
</dbReference>
<dbReference type="InterPro" id="IPR000917">
    <property type="entry name" value="Sulfatase_N"/>
</dbReference>
<dbReference type="InterPro" id="IPR017850">
    <property type="entry name" value="Alkaline_phosphatase_core_sf"/>
</dbReference>
<evidence type="ECO:0000256" key="4">
    <source>
        <dbReference type="ARBA" id="ARBA00022837"/>
    </source>
</evidence>
<keyword evidence="2" id="KW-0479">Metal-binding</keyword>
<feature type="domain" description="Sulfatase N-terminal" evidence="6">
    <location>
        <begin position="96"/>
        <end position="518"/>
    </location>
</feature>
<accession>A0A1S1L7D7</accession>
<dbReference type="Gene3D" id="3.40.720.10">
    <property type="entry name" value="Alkaline Phosphatase, subunit A"/>
    <property type="match status" value="1"/>
</dbReference>
<dbReference type="CDD" id="cd16025">
    <property type="entry name" value="PAS_like"/>
    <property type="match status" value="1"/>
</dbReference>
<comment type="similarity">
    <text evidence="1">Belongs to the sulfatase family.</text>
</comment>
<keyword evidence="4" id="KW-0106">Calcium</keyword>
<dbReference type="InterPro" id="IPR006311">
    <property type="entry name" value="TAT_signal"/>
</dbReference>
<dbReference type="PANTHER" id="PTHR42693">
    <property type="entry name" value="ARYLSULFATASE FAMILY MEMBER"/>
    <property type="match status" value="1"/>
</dbReference>
<dbReference type="PANTHER" id="PTHR42693:SF43">
    <property type="entry name" value="BLL2667 PROTEIN"/>
    <property type="match status" value="1"/>
</dbReference>
<proteinExistence type="inferred from homology"/>
<dbReference type="Proteomes" id="UP000179616">
    <property type="component" value="Unassembled WGS sequence"/>
</dbReference>
<dbReference type="PROSITE" id="PS51318">
    <property type="entry name" value="TAT"/>
    <property type="match status" value="1"/>
</dbReference>
<name>A0A1S1L7D7_9MYCO</name>
<keyword evidence="3" id="KW-0378">Hydrolase</keyword>
<protein>
    <submittedName>
        <fullName evidence="7">Arylsulfatase</fullName>
    </submittedName>
</protein>
<dbReference type="OrthoDB" id="9777306at2"/>
<comment type="caution">
    <text evidence="7">The sequence shown here is derived from an EMBL/GenBank/DDBJ whole genome shotgun (WGS) entry which is preliminary data.</text>
</comment>
<dbReference type="STRING" id="948102.BKG76_13825"/>
<sequence length="836" mass="92445">MEASTGDDATEPDQHPKRGKLSRRSILGGIAAAGVGAAAATGVIKGLEGTDHAPAGHQPGTGPTNEEFHGKISLDVRDSVPDWTPYELKKAPEGAPNILVVLYDDTGLAAWSPFGGRINMPVMQRLSDNGLRYSQWHTTALCSPTRSCLLTGRNHHVNRSASITEGSNGFPGAAGRLPAECATIGQVLQDNGYSTFWVGKNHNVPEEDIAGGGSRSEWPLSKGFDRFYGFLGGETNNWYPDLVEDNRFIDPPATPEQGYHLSKDLADQALRMLRDQRATNPSKPWYLWFCPGANHAPHHSPAEYTAKYQGKFDDGYEAYREWVLARMIEKGVLPADTKLTPLNPLPKDVANEADTVRPWNTLNPDEKRLFSRMAEVFAGFSEYTDAQVGRIVDYLEQTGQLDNTIIFYCADNGASGEGSPNGSVNENKFFNGYPDELSENMQYFDKLGSPDTYNHYPTGWAAAFSTPFQMFKRYSQYSGGTCDPLVIHWPKGIKAKGQVRHQYHHVTDIVPTILEITGLQMPDTYRGVEQYPLNGVSMRYSFEDGQAATTKKRQYYAMLGTRGIWEDGWKAAALHAPISGKGHFDQDKWELYHVDEDRSESTNLADQHPDRLKKLIDTWFEEADKNFVLPLDDRSATELLTIERPSTEPKRNRYIYYPDTAPVPEGVAVSIRGRSYKIVADVETTRDSQGVIFAHGSRFGGHALFIRDGKLHYVYNFLGIKPEQVFISPPLSPGKRTLGMEFVRKDKGSHGESLGTTTLFVDGKPVANGPMRAQIGKFTLAGDGLCVGYDSGDNVSQLYSHPGTFTGGTIKGVAVDVSEETFIDLEEEAQAAWARD</sequence>
<reference evidence="7 8" key="1">
    <citation type="submission" date="2016-10" db="EMBL/GenBank/DDBJ databases">
        <title>Evaluation of Human, Veterinary and Environmental Mycobacterium chelonae Isolates by Core Genome Phylogenomic Analysis, Targeted Gene Comparison, and Anti-microbial Susceptibility Patterns: A Tale of Mistaken Identities.</title>
        <authorList>
            <person name="Fogelson S.B."/>
            <person name="Camus A.C."/>
            <person name="Lorenz W."/>
            <person name="Vasireddy R."/>
            <person name="Vasireddy S."/>
            <person name="Smith T."/>
            <person name="Brown-Elliott B.A."/>
            <person name="Wallace R.J.Jr."/>
            <person name="Hasan N.A."/>
            <person name="Reischl U."/>
            <person name="Sanchez S."/>
        </authorList>
    </citation>
    <scope>NUCLEOTIDE SEQUENCE [LARGE SCALE GENOMIC DNA]</scope>
    <source>
        <strain evidence="7 8">1559</strain>
    </source>
</reference>
<dbReference type="InterPro" id="IPR050738">
    <property type="entry name" value="Sulfatase"/>
</dbReference>
<evidence type="ECO:0000313" key="8">
    <source>
        <dbReference type="Proteomes" id="UP000179616"/>
    </source>
</evidence>
<evidence type="ECO:0000313" key="7">
    <source>
        <dbReference type="EMBL" id="OHU21667.1"/>
    </source>
</evidence>
<evidence type="ECO:0000256" key="1">
    <source>
        <dbReference type="ARBA" id="ARBA00008779"/>
    </source>
</evidence>
<feature type="region of interest" description="Disordered" evidence="5">
    <location>
        <begin position="1"/>
        <end position="23"/>
    </location>
</feature>
<evidence type="ECO:0000259" key="6">
    <source>
        <dbReference type="Pfam" id="PF00884"/>
    </source>
</evidence>
<dbReference type="GO" id="GO:0016787">
    <property type="term" value="F:hydrolase activity"/>
    <property type="evidence" value="ECO:0007669"/>
    <property type="project" value="UniProtKB-KW"/>
</dbReference>
<dbReference type="Gene3D" id="3.30.1120.10">
    <property type="match status" value="1"/>
</dbReference>